<proteinExistence type="predicted"/>
<dbReference type="PROSITE" id="PS50089">
    <property type="entry name" value="ZF_RING_2"/>
    <property type="match status" value="1"/>
</dbReference>
<dbReference type="PANTHER" id="PTHR46077">
    <property type="entry name" value="E3 UBIQUITIN-PROTEIN LIGASE TOPORS"/>
    <property type="match status" value="1"/>
</dbReference>
<comment type="caution">
    <text evidence="9">The sequence shown here is derived from an EMBL/GenBank/DDBJ whole genome shotgun (WGS) entry which is preliminary data.</text>
</comment>
<sequence>MCLASLRASTILQVQKITEPIYAESAKSTGARTLRASVWASVLAYTPRHPKQLNFGKRFTTSVYFAFRVLQTTLAEIASRNSTEVRSEDATEACCVICLDSISEVCEARPCHHRDFDYLCLLNWLQQQPKCPLCKCNVREVRYGFQGDVTDEYEVYVVPPAKEPTKPQQHGPSQPQPRVVRPLNHANAFRRRRLGERVPSRPATEDEALLRRQRVYRDQLYSLHVGSSPRTGYRDLTPQAFDSDPELVSRARRWLRRELQVFEFLRSLPTAARSSGDRLTRRRANNAEFLLEYVVAILKTVDMQGSQGQAEEMLKDFLGRENTRLLLHELKSFLRSPHSLEVWDRKVQYPNAKRRTRDDDNNEDGDHVRGRSPNRRRLASKDAEAEPRRSRGHGSDHGDENQQPGNDLVDSGNHQAEHPRTASASSWATTTSNVSLPGTEAAEQQPRDLVTARKWVDAEAHTALAKMKDLMKKNTKKKKTKKKKIMEKLHQQRNNTTIAPPPASPSTKHDNSTAASTPAEAAALAADLSQRAAVWHHPRCRPAQHPAVDAALNNFVRHLGEAERRGCPRAAEHGRKLANDAYEELEMMSGRRRETASAAFFFRLLELYIYDDEEEEG</sequence>
<keyword evidence="6" id="KW-0863">Zinc-finger</keyword>
<dbReference type="EC" id="2.3.2.27" evidence="2"/>
<evidence type="ECO:0000259" key="8">
    <source>
        <dbReference type="PROSITE" id="PS50089"/>
    </source>
</evidence>
<evidence type="ECO:0000256" key="3">
    <source>
        <dbReference type="ARBA" id="ARBA00022679"/>
    </source>
</evidence>
<organism evidence="9 10">
    <name type="scientific">Monosporascus cannonballus</name>
    <dbReference type="NCBI Taxonomy" id="155416"/>
    <lineage>
        <taxon>Eukaryota</taxon>
        <taxon>Fungi</taxon>
        <taxon>Dikarya</taxon>
        <taxon>Ascomycota</taxon>
        <taxon>Pezizomycotina</taxon>
        <taxon>Sordariomycetes</taxon>
        <taxon>Xylariomycetidae</taxon>
        <taxon>Xylariales</taxon>
        <taxon>Xylariales incertae sedis</taxon>
        <taxon>Monosporascus</taxon>
    </lineage>
</organism>
<dbReference type="Proteomes" id="UP000294003">
    <property type="component" value="Unassembled WGS sequence"/>
</dbReference>
<gene>
    <name evidence="9" type="ORF">DL762_000469</name>
</gene>
<feature type="compositionally biased region" description="Basic residues" evidence="7">
    <location>
        <begin position="473"/>
        <end position="485"/>
    </location>
</feature>
<dbReference type="InterPro" id="IPR001841">
    <property type="entry name" value="Znf_RING"/>
</dbReference>
<evidence type="ECO:0000256" key="5">
    <source>
        <dbReference type="ARBA" id="ARBA00023163"/>
    </source>
</evidence>
<feature type="domain" description="RING-type" evidence="8">
    <location>
        <begin position="95"/>
        <end position="135"/>
    </location>
</feature>
<dbReference type="Gene3D" id="3.30.40.10">
    <property type="entry name" value="Zinc/RING finger domain, C3HC4 (zinc finger)"/>
    <property type="match status" value="1"/>
</dbReference>
<feature type="region of interest" description="Disordered" evidence="7">
    <location>
        <begin position="467"/>
        <end position="523"/>
    </location>
</feature>
<dbReference type="InterPro" id="IPR013083">
    <property type="entry name" value="Znf_RING/FYVE/PHD"/>
</dbReference>
<keyword evidence="6" id="KW-0479">Metal-binding</keyword>
<evidence type="ECO:0000256" key="1">
    <source>
        <dbReference type="ARBA" id="ARBA00000900"/>
    </source>
</evidence>
<comment type="catalytic activity">
    <reaction evidence="1">
        <text>S-ubiquitinyl-[E2 ubiquitin-conjugating enzyme]-L-cysteine + [acceptor protein]-L-lysine = [E2 ubiquitin-conjugating enzyme]-L-cysteine + N(6)-ubiquitinyl-[acceptor protein]-L-lysine.</text>
        <dbReference type="EC" id="2.3.2.27"/>
    </reaction>
</comment>
<evidence type="ECO:0000256" key="7">
    <source>
        <dbReference type="SAM" id="MobiDB-lite"/>
    </source>
</evidence>
<dbReference type="SUPFAM" id="SSF57850">
    <property type="entry name" value="RING/U-box"/>
    <property type="match status" value="1"/>
</dbReference>
<keyword evidence="4" id="KW-0805">Transcription regulation</keyword>
<evidence type="ECO:0000313" key="9">
    <source>
        <dbReference type="EMBL" id="RYO94577.1"/>
    </source>
</evidence>
<keyword evidence="10" id="KW-1185">Reference proteome</keyword>
<feature type="region of interest" description="Disordered" evidence="7">
    <location>
        <begin position="162"/>
        <end position="182"/>
    </location>
</feature>
<keyword evidence="5" id="KW-0804">Transcription</keyword>
<evidence type="ECO:0000256" key="6">
    <source>
        <dbReference type="PROSITE-ProRule" id="PRU00175"/>
    </source>
</evidence>
<dbReference type="EMBL" id="QJNS01000009">
    <property type="protein sequence ID" value="RYO94577.1"/>
    <property type="molecule type" value="Genomic_DNA"/>
</dbReference>
<accession>A0ABY0HJ08</accession>
<protein>
    <recommendedName>
        <fullName evidence="2">RING-type E3 ubiquitin transferase</fullName>
        <ecNumber evidence="2">2.3.2.27</ecNumber>
    </recommendedName>
</protein>
<keyword evidence="3" id="KW-0808">Transferase</keyword>
<keyword evidence="6" id="KW-0862">Zinc</keyword>
<reference evidence="9 10" key="1">
    <citation type="submission" date="2018-06" db="EMBL/GenBank/DDBJ databases">
        <title>Complete Genomes of Monosporascus.</title>
        <authorList>
            <person name="Robinson A.J."/>
            <person name="Natvig D.O."/>
        </authorList>
    </citation>
    <scope>NUCLEOTIDE SEQUENCE [LARGE SCALE GENOMIC DNA]</scope>
    <source>
        <strain evidence="9 10">CBS 609.92</strain>
    </source>
</reference>
<feature type="compositionally biased region" description="Basic and acidic residues" evidence="7">
    <location>
        <begin position="356"/>
        <end position="369"/>
    </location>
</feature>
<feature type="compositionally biased region" description="Basic and acidic residues" evidence="7">
    <location>
        <begin position="379"/>
        <end position="400"/>
    </location>
</feature>
<name>A0ABY0HJ08_9PEZI</name>
<feature type="region of interest" description="Disordered" evidence="7">
    <location>
        <begin position="353"/>
        <end position="447"/>
    </location>
</feature>
<feature type="compositionally biased region" description="Low complexity" evidence="7">
    <location>
        <begin position="514"/>
        <end position="523"/>
    </location>
</feature>
<evidence type="ECO:0000256" key="4">
    <source>
        <dbReference type="ARBA" id="ARBA00023015"/>
    </source>
</evidence>
<evidence type="ECO:0000313" key="10">
    <source>
        <dbReference type="Proteomes" id="UP000294003"/>
    </source>
</evidence>
<evidence type="ECO:0000256" key="2">
    <source>
        <dbReference type="ARBA" id="ARBA00012483"/>
    </source>
</evidence>
<dbReference type="SMART" id="SM00184">
    <property type="entry name" value="RING"/>
    <property type="match status" value="1"/>
</dbReference>
<dbReference type="PANTHER" id="PTHR46077:SF1">
    <property type="entry name" value="TOP1 BINDING ARGININE_SERINE RICH PROTEIN, E3 UBIQUITIN LIGASE"/>
    <property type="match status" value="1"/>
</dbReference>
<feature type="compositionally biased region" description="Low complexity" evidence="7">
    <location>
        <begin position="421"/>
        <end position="432"/>
    </location>
</feature>
<dbReference type="Pfam" id="PF13639">
    <property type="entry name" value="zf-RING_2"/>
    <property type="match status" value="1"/>
</dbReference>